<organism evidence="2 3">
    <name type="scientific">Wenyingzhuangia marina</name>
    <dbReference type="NCBI Taxonomy" id="1195760"/>
    <lineage>
        <taxon>Bacteria</taxon>
        <taxon>Pseudomonadati</taxon>
        <taxon>Bacteroidota</taxon>
        <taxon>Flavobacteriia</taxon>
        <taxon>Flavobacteriales</taxon>
        <taxon>Flavobacteriaceae</taxon>
        <taxon>Wenyingzhuangia</taxon>
    </lineage>
</organism>
<name>A0A1M5WDZ5_9FLAO</name>
<keyword evidence="1" id="KW-0732">Signal</keyword>
<protein>
    <submittedName>
        <fullName evidence="2">Putative porin</fullName>
    </submittedName>
</protein>
<accession>A0A1M5WDZ5</accession>
<evidence type="ECO:0000313" key="2">
    <source>
        <dbReference type="EMBL" id="SHH85608.1"/>
    </source>
</evidence>
<reference evidence="3" key="1">
    <citation type="submission" date="2016-11" db="EMBL/GenBank/DDBJ databases">
        <authorList>
            <person name="Varghese N."/>
            <person name="Submissions S."/>
        </authorList>
    </citation>
    <scope>NUCLEOTIDE SEQUENCE [LARGE SCALE GENOMIC DNA]</scope>
    <source>
        <strain evidence="3">DSM 100572</strain>
    </source>
</reference>
<sequence>MKKYIFLWILFITAFPLFSQENEIVETKIEIQKEKKSEDIPLDSIKNMYGARYVDYKMITYDQDTVQIDTTLTIQKYFAHNYTHQDDFEWLAFANMGQTFNKLGYDLVNNQITPKLGITAKQYNFYKVEDINYYHVPTPTTILNYRSGFTGQYLNSLFTTNFGKHNNVAINYKGLRSQGDYQKVRVSHVNFSFAYSYFNPAKRYQFRTHIISQKLSNFENGGLTERSIINFKNDNPDFSVRSRVNVNLSSSESLLKSTRYYYEHELRILNSKDSLDQHLTNLKLGHHISYEKSKYTFESKDTQYFDNNPNIYGTRLDTINIGTNDKTNFTDTENQVYLKFNSPWILGNFKVFSSLYNFNQSYDNSLVVGSNVIPKSKTTSYTSAGANWNGKLKGIFLNAYAEQVISGGDFGSNLHVNAGFKLKNNTLARAGIQLKTAAPNTNTMFYQSNFSNLNWNQNFENIVYRTIYGNIKTKWINADAYIHQIKNYTYYNSNSVASQNTETIDYLKVKVNNEFKFGNFRLNNTIMYQKLARGSDVFRVPEFVTRNTLYYQDYFFKGKPLLAQIGISFKYFTKYYANAFNPVLNEFYIQNDTKIGDYPTFDVFVNGEVRRTRIYFKVENVTAALTGRNYFVTPNNPARDLSIRLGLVWNFWN</sequence>
<dbReference type="AlphaFoldDB" id="A0A1M5WDZ5"/>
<proteinExistence type="predicted"/>
<dbReference type="STRING" id="1195760.SAMN05444281_2340"/>
<evidence type="ECO:0000256" key="1">
    <source>
        <dbReference type="SAM" id="SignalP"/>
    </source>
</evidence>
<gene>
    <name evidence="2" type="ORF">SAMN05444281_2340</name>
</gene>
<dbReference type="RefSeq" id="WP_073121761.1">
    <property type="nucleotide sequence ID" value="NZ_BMEN01000006.1"/>
</dbReference>
<feature type="signal peptide" evidence="1">
    <location>
        <begin position="1"/>
        <end position="19"/>
    </location>
</feature>
<feature type="chain" id="PRO_5012725679" evidence="1">
    <location>
        <begin position="20"/>
        <end position="653"/>
    </location>
</feature>
<dbReference type="InterPro" id="IPR025631">
    <property type="entry name" value="Porin_10"/>
</dbReference>
<evidence type="ECO:0000313" key="3">
    <source>
        <dbReference type="Proteomes" id="UP000184109"/>
    </source>
</evidence>
<dbReference type="EMBL" id="FQXQ01000005">
    <property type="protein sequence ID" value="SHH85608.1"/>
    <property type="molecule type" value="Genomic_DNA"/>
</dbReference>
<keyword evidence="3" id="KW-1185">Reference proteome</keyword>
<dbReference type="Proteomes" id="UP000184109">
    <property type="component" value="Unassembled WGS sequence"/>
</dbReference>
<dbReference type="Pfam" id="PF14121">
    <property type="entry name" value="Porin_10"/>
    <property type="match status" value="1"/>
</dbReference>
<dbReference type="OrthoDB" id="9812454at2"/>